<keyword evidence="2" id="KW-1185">Reference proteome</keyword>
<dbReference type="WBParaSite" id="SBAD_0000274101-mRNA-1">
    <property type="protein sequence ID" value="SBAD_0000274101-mRNA-1"/>
    <property type="gene ID" value="SBAD_0000274101"/>
</dbReference>
<organism evidence="3">
    <name type="scientific">Soboliphyme baturini</name>
    <dbReference type="NCBI Taxonomy" id="241478"/>
    <lineage>
        <taxon>Eukaryota</taxon>
        <taxon>Metazoa</taxon>
        <taxon>Ecdysozoa</taxon>
        <taxon>Nematoda</taxon>
        <taxon>Enoplea</taxon>
        <taxon>Dorylaimia</taxon>
        <taxon>Dioctophymatida</taxon>
        <taxon>Dioctophymatoidea</taxon>
        <taxon>Soboliphymatidae</taxon>
        <taxon>Soboliphyme</taxon>
    </lineage>
</organism>
<protein>
    <submittedName>
        <fullName evidence="3">Cauli_VI domain-containing protein</fullName>
    </submittedName>
</protein>
<reference evidence="3" key="1">
    <citation type="submission" date="2016-06" db="UniProtKB">
        <authorList>
            <consortium name="WormBaseParasite"/>
        </authorList>
    </citation>
    <scope>IDENTIFICATION</scope>
</reference>
<evidence type="ECO:0000313" key="1">
    <source>
        <dbReference type="EMBL" id="VDO98309.1"/>
    </source>
</evidence>
<accession>A0A183IG67</accession>
<evidence type="ECO:0000313" key="2">
    <source>
        <dbReference type="Proteomes" id="UP000270296"/>
    </source>
</evidence>
<name>A0A183IG67_9BILA</name>
<evidence type="ECO:0000313" key="3">
    <source>
        <dbReference type="WBParaSite" id="SBAD_0000274101-mRNA-1"/>
    </source>
</evidence>
<dbReference type="Proteomes" id="UP000270296">
    <property type="component" value="Unassembled WGS sequence"/>
</dbReference>
<dbReference type="OrthoDB" id="410381at2759"/>
<sequence>MTTDVETEWQLLNSGILEAAAECCGFKRVVLPPGDQKRSSWWTREVQLAVKDKKAAFKKWLGNTEPSTHVRYVEARKAAAKAVAKAKEEKIGEVLESNFHTANKVF</sequence>
<gene>
    <name evidence="1" type="ORF">SBAD_LOCUS2611</name>
</gene>
<reference evidence="1 2" key="2">
    <citation type="submission" date="2018-11" db="EMBL/GenBank/DDBJ databases">
        <authorList>
            <consortium name="Pathogen Informatics"/>
        </authorList>
    </citation>
    <scope>NUCLEOTIDE SEQUENCE [LARGE SCALE GENOMIC DNA]</scope>
</reference>
<dbReference type="EMBL" id="UZAM01007319">
    <property type="protein sequence ID" value="VDO98309.1"/>
    <property type="molecule type" value="Genomic_DNA"/>
</dbReference>
<dbReference type="AlphaFoldDB" id="A0A183IG67"/>
<proteinExistence type="predicted"/>